<feature type="active site" description="Proton acceptor" evidence="13">
    <location>
        <position position="69"/>
    </location>
</feature>
<keyword evidence="5 17" id="KW-0121">Carboxypeptidase</keyword>
<dbReference type="SUPFAM" id="SSF56601">
    <property type="entry name" value="beta-lactamase/transpeptidase-like"/>
    <property type="match status" value="1"/>
</dbReference>
<evidence type="ECO:0000256" key="7">
    <source>
        <dbReference type="ARBA" id="ARBA00022729"/>
    </source>
</evidence>
<feature type="active site" evidence="13">
    <location>
        <position position="126"/>
    </location>
</feature>
<dbReference type="SMART" id="SM00936">
    <property type="entry name" value="PBP5_C"/>
    <property type="match status" value="1"/>
</dbReference>
<dbReference type="PRINTS" id="PR00725">
    <property type="entry name" value="DADACBPTASE1"/>
</dbReference>
<dbReference type="InterPro" id="IPR018044">
    <property type="entry name" value="Peptidase_S11"/>
</dbReference>
<accession>A0A6N4TGP3</accession>
<name>A0A6N4TGP3_9FIRM</name>
<gene>
    <name evidence="17" type="primary">dacF</name>
    <name evidence="17" type="ORF">Aargi30884_08000</name>
</gene>
<evidence type="ECO:0000313" key="17">
    <source>
        <dbReference type="EMBL" id="BBK21897.1"/>
    </source>
</evidence>
<protein>
    <recommendedName>
        <fullName evidence="4">serine-type D-Ala-D-Ala carboxypeptidase</fullName>
        <ecNumber evidence="4">3.4.16.4</ecNumber>
    </recommendedName>
</protein>
<evidence type="ECO:0000313" key="18">
    <source>
        <dbReference type="Proteomes" id="UP000464754"/>
    </source>
</evidence>
<dbReference type="Gene3D" id="2.60.410.10">
    <property type="entry name" value="D-Ala-D-Ala carboxypeptidase, C-terminal domain"/>
    <property type="match status" value="1"/>
</dbReference>
<evidence type="ECO:0000256" key="12">
    <source>
        <dbReference type="ARBA" id="ARBA00034000"/>
    </source>
</evidence>
<dbReference type="InterPro" id="IPR015956">
    <property type="entry name" value="Peniciliin-bd_prot_C_sf"/>
</dbReference>
<feature type="binding site" evidence="14">
    <location>
        <position position="234"/>
    </location>
    <ligand>
        <name>substrate</name>
    </ligand>
</feature>
<evidence type="ECO:0000256" key="13">
    <source>
        <dbReference type="PIRSR" id="PIRSR618044-1"/>
    </source>
</evidence>
<dbReference type="GO" id="GO:0008360">
    <property type="term" value="P:regulation of cell shape"/>
    <property type="evidence" value="ECO:0007669"/>
    <property type="project" value="UniProtKB-KW"/>
</dbReference>
<organism evidence="17 18">
    <name type="scientific">Amedibacterium intestinale</name>
    <dbReference type="NCBI Taxonomy" id="2583452"/>
    <lineage>
        <taxon>Bacteria</taxon>
        <taxon>Bacillati</taxon>
        <taxon>Bacillota</taxon>
        <taxon>Erysipelotrichia</taxon>
        <taxon>Erysipelotrichales</taxon>
        <taxon>Erysipelotrichaceae</taxon>
        <taxon>Amedibacterium</taxon>
    </lineage>
</organism>
<evidence type="ECO:0000256" key="8">
    <source>
        <dbReference type="ARBA" id="ARBA00022801"/>
    </source>
</evidence>
<dbReference type="Pfam" id="PF07943">
    <property type="entry name" value="PBP5_C"/>
    <property type="match status" value="1"/>
</dbReference>
<comment type="catalytic activity">
    <reaction evidence="12">
        <text>Preferential cleavage: (Ac)2-L-Lys-D-Ala-|-D-Ala. Also transpeptidation of peptidyl-alanyl moieties that are N-acyl substituents of D-alanine.</text>
        <dbReference type="EC" id="3.4.16.4"/>
    </reaction>
</comment>
<dbReference type="InterPro" id="IPR037167">
    <property type="entry name" value="Peptidase_S11_C_sf"/>
</dbReference>
<dbReference type="KEGG" id="aarg:Aargi30884_08000"/>
<dbReference type="InterPro" id="IPR012907">
    <property type="entry name" value="Peptidase_S11_C"/>
</dbReference>
<evidence type="ECO:0000256" key="3">
    <source>
        <dbReference type="ARBA" id="ARBA00007164"/>
    </source>
</evidence>
<feature type="active site" description="Acyl-ester intermediate" evidence="13">
    <location>
        <position position="66"/>
    </location>
</feature>
<dbReference type="UniPathway" id="UPA00219"/>
<dbReference type="PANTHER" id="PTHR21581">
    <property type="entry name" value="D-ALANYL-D-ALANINE CARBOXYPEPTIDASE"/>
    <property type="match status" value="1"/>
</dbReference>
<dbReference type="Gene3D" id="3.40.710.10">
    <property type="entry name" value="DD-peptidase/beta-lactamase superfamily"/>
    <property type="match status" value="1"/>
</dbReference>
<evidence type="ECO:0000256" key="9">
    <source>
        <dbReference type="ARBA" id="ARBA00022960"/>
    </source>
</evidence>
<keyword evidence="9" id="KW-0133">Cell shape</keyword>
<dbReference type="Proteomes" id="UP000464754">
    <property type="component" value="Chromosome"/>
</dbReference>
<dbReference type="GO" id="GO:0071555">
    <property type="term" value="P:cell wall organization"/>
    <property type="evidence" value="ECO:0007669"/>
    <property type="project" value="UniProtKB-KW"/>
</dbReference>
<comment type="pathway">
    <text evidence="2">Cell wall biogenesis; peptidoglycan biosynthesis.</text>
</comment>
<dbReference type="GO" id="GO:0006508">
    <property type="term" value="P:proteolysis"/>
    <property type="evidence" value="ECO:0007669"/>
    <property type="project" value="UniProtKB-KW"/>
</dbReference>
<evidence type="ECO:0000256" key="1">
    <source>
        <dbReference type="ARBA" id="ARBA00003217"/>
    </source>
</evidence>
<evidence type="ECO:0000256" key="15">
    <source>
        <dbReference type="RuleBase" id="RU004016"/>
    </source>
</evidence>
<dbReference type="AlphaFoldDB" id="A0A6N4TGP3"/>
<evidence type="ECO:0000256" key="6">
    <source>
        <dbReference type="ARBA" id="ARBA00022670"/>
    </source>
</evidence>
<comment type="function">
    <text evidence="1">Removes C-terminal D-alanyl residues from sugar-peptide cell wall precursors.</text>
</comment>
<evidence type="ECO:0000256" key="4">
    <source>
        <dbReference type="ARBA" id="ARBA00012448"/>
    </source>
</evidence>
<keyword evidence="11" id="KW-0961">Cell wall biogenesis/degradation</keyword>
<keyword evidence="8" id="KW-0378">Hydrolase</keyword>
<feature type="domain" description="Peptidase S11 D-Ala-D-Ala carboxypeptidase A C-terminal" evidence="16">
    <location>
        <begin position="284"/>
        <end position="374"/>
    </location>
</feature>
<evidence type="ECO:0000256" key="14">
    <source>
        <dbReference type="PIRSR" id="PIRSR618044-2"/>
    </source>
</evidence>
<dbReference type="RefSeq" id="WP_232057314.1">
    <property type="nucleotide sequence ID" value="NZ_AP019695.1"/>
</dbReference>
<dbReference type="EC" id="3.4.16.4" evidence="4"/>
<evidence type="ECO:0000256" key="2">
    <source>
        <dbReference type="ARBA" id="ARBA00004752"/>
    </source>
</evidence>
<dbReference type="InterPro" id="IPR012338">
    <property type="entry name" value="Beta-lactam/transpept-like"/>
</dbReference>
<comment type="similarity">
    <text evidence="3 15">Belongs to the peptidase S11 family.</text>
</comment>
<evidence type="ECO:0000256" key="5">
    <source>
        <dbReference type="ARBA" id="ARBA00022645"/>
    </source>
</evidence>
<keyword evidence="10" id="KW-0573">Peptidoglycan synthesis</keyword>
<evidence type="ECO:0000256" key="11">
    <source>
        <dbReference type="ARBA" id="ARBA00023316"/>
    </source>
</evidence>
<dbReference type="EMBL" id="AP019695">
    <property type="protein sequence ID" value="BBK21897.1"/>
    <property type="molecule type" value="Genomic_DNA"/>
</dbReference>
<evidence type="ECO:0000259" key="16">
    <source>
        <dbReference type="SMART" id="SM00936"/>
    </source>
</evidence>
<dbReference type="GO" id="GO:0009002">
    <property type="term" value="F:serine-type D-Ala-D-Ala carboxypeptidase activity"/>
    <property type="evidence" value="ECO:0007669"/>
    <property type="project" value="UniProtKB-EC"/>
</dbReference>
<dbReference type="SUPFAM" id="SSF69189">
    <property type="entry name" value="Penicillin-binding protein associated domain"/>
    <property type="match status" value="1"/>
</dbReference>
<dbReference type="GO" id="GO:0009252">
    <property type="term" value="P:peptidoglycan biosynthetic process"/>
    <property type="evidence" value="ECO:0007669"/>
    <property type="project" value="UniProtKB-UniPathway"/>
</dbReference>
<keyword evidence="7" id="KW-0732">Signal</keyword>
<dbReference type="PANTHER" id="PTHR21581:SF6">
    <property type="entry name" value="TRAFFICKING PROTEIN PARTICLE COMPLEX SUBUNIT 12"/>
    <property type="match status" value="1"/>
</dbReference>
<evidence type="ECO:0000256" key="10">
    <source>
        <dbReference type="ARBA" id="ARBA00022984"/>
    </source>
</evidence>
<keyword evidence="6" id="KW-0645">Protease</keyword>
<keyword evidence="18" id="KW-1185">Reference proteome</keyword>
<sequence>MIQKMIKICMSFLLLIGFSMEIKGEENPKQGVPDLAKHAQSAYLMEYTSGKVLYAKNENEKLYPASMTKMMGLLLIFEDINSGKLKWDDQVVTSSFAAGMGGSQVYLEENETLSVKDMVKSICIASANDAMSAMGEHIGGTNEHFVEMMNKKAKELGMKNTQFTNVTGLHDPKHYSCAKDMAVLGQALIKEGGQQLLDITSTYDAYIRENSEKPFWLVNTNKLLKSYPGVDGLKSGYTSEAKSCITITAKKNGLRLIAVVMKEPDSKVRNAEIQTMLDYGFLQYEQKVLYKKGSRIQQIKVENGKPDSMYLVTKEDVISVYEKGKPTKVKEKKIVLNKKNAPYKKGEEVGIMHILMNDGYQMDVKLYADKNIEALDYIDIFMRGFHEIFA</sequence>
<dbReference type="Pfam" id="PF00768">
    <property type="entry name" value="Peptidase_S11"/>
    <property type="match status" value="1"/>
</dbReference>
<reference evidence="18" key="1">
    <citation type="submission" date="2019-05" db="EMBL/GenBank/DDBJ databases">
        <title>Complete genome sequencing of Absiella argi strain JCM 30884.</title>
        <authorList>
            <person name="Sakamoto M."/>
            <person name="Murakami T."/>
            <person name="Mori H."/>
        </authorList>
    </citation>
    <scope>NUCLEOTIDE SEQUENCE [LARGE SCALE GENOMIC DNA]</scope>
    <source>
        <strain evidence="18">JCM 30884</strain>
    </source>
</reference>
<dbReference type="InterPro" id="IPR001967">
    <property type="entry name" value="Peptidase_S11_N"/>
</dbReference>
<proteinExistence type="inferred from homology"/>